<gene>
    <name evidence="3" type="ORF">KL86APRO_12294</name>
</gene>
<accession>A0A212K7X8</accession>
<name>A0A212K7X8_9PROT</name>
<sequence length="255" mass="26930">MIPRVLILGGRRGGADPVAAAAGVSHKALAPVAGTPMLARVVATLRAALPGAEIGVAIDSTPEIAALLATLGPLAVETPGGSPCTTVAAAMTRPEFAPPLLIATADHPLLTAAMVRHFLGNLPDDVDAAVALARRETVEAVYASKRTYWRFADREVSGCNLFYIGPQRAQEIVGFWKRLENDRKTPWKMLRHLGPGTVLAFALGRLALGDALDRLGRRAGARIAAVDMPFAEAPIDVDRAADLALAETILRARRD</sequence>
<dbReference type="Gene3D" id="3.90.550.10">
    <property type="entry name" value="Spore Coat Polysaccharide Biosynthesis Protein SpsA, Chain A"/>
    <property type="match status" value="1"/>
</dbReference>
<protein>
    <recommendedName>
        <fullName evidence="2">MobA-like NTP transferase domain-containing protein</fullName>
    </recommendedName>
</protein>
<evidence type="ECO:0000256" key="1">
    <source>
        <dbReference type="ARBA" id="ARBA00022842"/>
    </source>
</evidence>
<evidence type="ECO:0000259" key="2">
    <source>
        <dbReference type="Pfam" id="PF12804"/>
    </source>
</evidence>
<dbReference type="AlphaFoldDB" id="A0A212K7X8"/>
<dbReference type="SUPFAM" id="SSF53448">
    <property type="entry name" value="Nucleotide-diphospho-sugar transferases"/>
    <property type="match status" value="1"/>
</dbReference>
<dbReference type="EMBL" id="FLUO01000001">
    <property type="protein sequence ID" value="SBW07849.1"/>
    <property type="molecule type" value="Genomic_DNA"/>
</dbReference>
<dbReference type="Pfam" id="PF12804">
    <property type="entry name" value="NTP_transf_3"/>
    <property type="match status" value="1"/>
</dbReference>
<feature type="domain" description="MobA-like NTP transferase" evidence="2">
    <location>
        <begin position="26"/>
        <end position="147"/>
    </location>
</feature>
<evidence type="ECO:0000313" key="3">
    <source>
        <dbReference type="EMBL" id="SBW07849.1"/>
    </source>
</evidence>
<organism evidence="3">
    <name type="scientific">uncultured Alphaproteobacteria bacterium</name>
    <dbReference type="NCBI Taxonomy" id="91750"/>
    <lineage>
        <taxon>Bacteria</taxon>
        <taxon>Pseudomonadati</taxon>
        <taxon>Pseudomonadota</taxon>
        <taxon>Alphaproteobacteria</taxon>
        <taxon>environmental samples</taxon>
    </lineage>
</organism>
<proteinExistence type="predicted"/>
<dbReference type="InterPro" id="IPR025877">
    <property type="entry name" value="MobA-like_NTP_Trfase"/>
</dbReference>
<reference evidence="3" key="1">
    <citation type="submission" date="2016-04" db="EMBL/GenBank/DDBJ databases">
        <authorList>
            <person name="Evans L.H."/>
            <person name="Alamgir A."/>
            <person name="Owens N."/>
            <person name="Weber N.D."/>
            <person name="Virtaneva K."/>
            <person name="Barbian K."/>
            <person name="Babar A."/>
            <person name="Rosenke K."/>
        </authorList>
    </citation>
    <scope>NUCLEOTIDE SEQUENCE</scope>
    <source>
        <strain evidence="3">86</strain>
    </source>
</reference>
<dbReference type="GO" id="GO:0016779">
    <property type="term" value="F:nucleotidyltransferase activity"/>
    <property type="evidence" value="ECO:0007669"/>
    <property type="project" value="UniProtKB-ARBA"/>
</dbReference>
<keyword evidence="1" id="KW-0460">Magnesium</keyword>
<dbReference type="InterPro" id="IPR029044">
    <property type="entry name" value="Nucleotide-diphossugar_trans"/>
</dbReference>